<evidence type="ECO:0000256" key="1">
    <source>
        <dbReference type="SAM" id="MobiDB-lite"/>
    </source>
</evidence>
<dbReference type="Proteomes" id="UP001292094">
    <property type="component" value="Unassembled WGS sequence"/>
</dbReference>
<gene>
    <name evidence="2" type="ORF">Pmani_026577</name>
</gene>
<proteinExistence type="predicted"/>
<dbReference type="EMBL" id="JAWZYT010002900">
    <property type="protein sequence ID" value="KAK4301273.1"/>
    <property type="molecule type" value="Genomic_DNA"/>
</dbReference>
<name>A0AAE1P3V4_9EUCA</name>
<reference evidence="2" key="1">
    <citation type="submission" date="2023-11" db="EMBL/GenBank/DDBJ databases">
        <title>Genome assemblies of two species of porcelain crab, Petrolisthes cinctipes and Petrolisthes manimaculis (Anomura: Porcellanidae).</title>
        <authorList>
            <person name="Angst P."/>
        </authorList>
    </citation>
    <scope>NUCLEOTIDE SEQUENCE</scope>
    <source>
        <strain evidence="2">PB745_02</strain>
        <tissue evidence="2">Gill</tissue>
    </source>
</reference>
<evidence type="ECO:0000313" key="3">
    <source>
        <dbReference type="Proteomes" id="UP001292094"/>
    </source>
</evidence>
<organism evidence="2 3">
    <name type="scientific">Petrolisthes manimaculis</name>
    <dbReference type="NCBI Taxonomy" id="1843537"/>
    <lineage>
        <taxon>Eukaryota</taxon>
        <taxon>Metazoa</taxon>
        <taxon>Ecdysozoa</taxon>
        <taxon>Arthropoda</taxon>
        <taxon>Crustacea</taxon>
        <taxon>Multicrustacea</taxon>
        <taxon>Malacostraca</taxon>
        <taxon>Eumalacostraca</taxon>
        <taxon>Eucarida</taxon>
        <taxon>Decapoda</taxon>
        <taxon>Pleocyemata</taxon>
        <taxon>Anomura</taxon>
        <taxon>Galatheoidea</taxon>
        <taxon>Porcellanidae</taxon>
        <taxon>Petrolisthes</taxon>
    </lineage>
</organism>
<keyword evidence="3" id="KW-1185">Reference proteome</keyword>
<feature type="region of interest" description="Disordered" evidence="1">
    <location>
        <begin position="137"/>
        <end position="157"/>
    </location>
</feature>
<evidence type="ECO:0000313" key="2">
    <source>
        <dbReference type="EMBL" id="KAK4301273.1"/>
    </source>
</evidence>
<dbReference type="AlphaFoldDB" id="A0AAE1P3V4"/>
<sequence length="157" mass="17572">MQTLRVYKHLYHCSHLPLHLSHLLLHLSHYSHLPLHLSHLPLYLSHLSHLPLYLSHLSHLPLYLSHLSHLPLTSSPHPPPSLPFSLPTSLIIPTSTSPTFSSHFSHYFHLYHLSHLPLCLSPAAFCLHGARQLKASPGEEGSLGNLDSKSVMLSTAQ</sequence>
<protein>
    <submittedName>
        <fullName evidence="2">Uncharacterized protein</fullName>
    </submittedName>
</protein>
<comment type="caution">
    <text evidence="2">The sequence shown here is derived from an EMBL/GenBank/DDBJ whole genome shotgun (WGS) entry which is preliminary data.</text>
</comment>
<accession>A0AAE1P3V4</accession>
<feature type="compositionally biased region" description="Polar residues" evidence="1">
    <location>
        <begin position="145"/>
        <end position="157"/>
    </location>
</feature>